<dbReference type="Proteomes" id="UP000006762">
    <property type="component" value="Unassembled WGS sequence"/>
</dbReference>
<sequence length="123" mass="13969">MRKLVLLTVLVAGVAYSAHLFFKFDFSKMPDVPDDGFVLLVGGVKGIMTNVDDVRPERKYRSAKPSDLPEWYEDVWSHCYPPTEAEPMRDYEWGTGARLEAICQIEVDNEQTLVGYIISVPNL</sequence>
<dbReference type="AlphaFoldDB" id="K2J503"/>
<organism evidence="1 2">
    <name type="scientific">Celeribacter baekdonensis B30</name>
    <dbReference type="NCBI Taxonomy" id="1208323"/>
    <lineage>
        <taxon>Bacteria</taxon>
        <taxon>Pseudomonadati</taxon>
        <taxon>Pseudomonadota</taxon>
        <taxon>Alphaproteobacteria</taxon>
        <taxon>Rhodobacterales</taxon>
        <taxon>Roseobacteraceae</taxon>
        <taxon>Celeribacter</taxon>
    </lineage>
</organism>
<accession>K2J503</accession>
<name>K2J503_9RHOB</name>
<comment type="caution">
    <text evidence="1">The sequence shown here is derived from an EMBL/GenBank/DDBJ whole genome shotgun (WGS) entry which is preliminary data.</text>
</comment>
<dbReference type="eggNOG" id="ENOG5033G9A">
    <property type="taxonomic scope" value="Bacteria"/>
</dbReference>
<protein>
    <submittedName>
        <fullName evidence="1">Uncharacterized protein</fullName>
    </submittedName>
</protein>
<dbReference type="RefSeq" id="WP_009572868.1">
    <property type="nucleotide sequence ID" value="NZ_AMRK01000008.1"/>
</dbReference>
<keyword evidence="2" id="KW-1185">Reference proteome</keyword>
<dbReference type="OrthoDB" id="7858320at2"/>
<evidence type="ECO:0000313" key="2">
    <source>
        <dbReference type="Proteomes" id="UP000006762"/>
    </source>
</evidence>
<reference evidence="1 2" key="1">
    <citation type="submission" date="2012-09" db="EMBL/GenBank/DDBJ databases">
        <title>Celeribacter baekdonensis B30 Genome Sequencing.</title>
        <authorList>
            <person name="Wang W."/>
        </authorList>
    </citation>
    <scope>NUCLEOTIDE SEQUENCE [LARGE SCALE GENOMIC DNA]</scope>
    <source>
        <strain evidence="1 2">B30</strain>
    </source>
</reference>
<proteinExistence type="predicted"/>
<evidence type="ECO:0000313" key="1">
    <source>
        <dbReference type="EMBL" id="EKE70098.1"/>
    </source>
</evidence>
<gene>
    <name evidence="1" type="ORF">B30_14464</name>
</gene>
<dbReference type="EMBL" id="AMRK01000008">
    <property type="protein sequence ID" value="EKE70098.1"/>
    <property type="molecule type" value="Genomic_DNA"/>
</dbReference>